<name>A0AAU8RHP9_9FLAO</name>
<dbReference type="RefSeq" id="WP_029446537.1">
    <property type="nucleotide sequence ID" value="NZ_CP009976.1"/>
</dbReference>
<dbReference type="KEGG" id="cbat:M666_15145"/>
<dbReference type="EMBL" id="CP009976">
    <property type="protein sequence ID" value="AIZ42791.1"/>
    <property type="molecule type" value="Genomic_DNA"/>
</dbReference>
<evidence type="ECO:0000313" key="1">
    <source>
        <dbReference type="EMBL" id="AIZ42791.1"/>
    </source>
</evidence>
<dbReference type="Proteomes" id="UP000030786">
    <property type="component" value="Chromosome"/>
</dbReference>
<protein>
    <submittedName>
        <fullName evidence="1">Uncharacterized protein</fullName>
    </submittedName>
</protein>
<evidence type="ECO:0000313" key="2">
    <source>
        <dbReference type="Proteomes" id="UP000030786"/>
    </source>
</evidence>
<gene>
    <name evidence="1" type="ORF">M666_15145</name>
</gene>
<sequence length="312" mass="36909">MKNTILLFICLINIVRAQEHKREQGIAQVENINVVPKEKQITYAIHINAKTPYEIYLDDIPIERNYESGMNSTIELNQYLLKNGKHKLKVCYLPRPDSVDGLLQPNHVYNSKYSKWNIYFLNYVKNKEKPLGYEGELDYQNNELLIVAPPEPVLFWEQTFELNVDALPYELEGWSNGQNLEDLNKDELKKEVFKEYNKIRDLLNLGKVDEYISINKKKYLEMAVCLYIKDVNTYWSESVKKELISDCKGNMWPLSEEEYTMKIYGNGKLVKLERINQFKNRGLIAETETDYWYYSFLLYKTIGSDTFEIIRK</sequence>
<dbReference type="GeneID" id="78062070"/>
<accession>A0AAU8RHP9</accession>
<dbReference type="AlphaFoldDB" id="A0AAU8RHP9"/>
<proteinExistence type="predicted"/>
<organism evidence="1 2">
    <name type="scientific">Cellulophaga baltica 18</name>
    <dbReference type="NCBI Taxonomy" id="1348584"/>
    <lineage>
        <taxon>Bacteria</taxon>
        <taxon>Pseudomonadati</taxon>
        <taxon>Bacteroidota</taxon>
        <taxon>Flavobacteriia</taxon>
        <taxon>Flavobacteriales</taxon>
        <taxon>Flavobacteriaceae</taxon>
        <taxon>Cellulophaga</taxon>
    </lineage>
</organism>
<reference evidence="1 2" key="1">
    <citation type="journal article" date="2014" name="Environ. Microbiol.">
        <title>Contrasting genomic patterns and infection strategies of two co-existing Bacteroidetes podovirus genera.</title>
        <authorList>
            <person name="Holmfeldt K."/>
            <person name="Howard-Varona C."/>
            <person name="Solonenko N."/>
            <person name="Sullivan M.B."/>
        </authorList>
    </citation>
    <scope>NUCLEOTIDE SEQUENCE [LARGE SCALE GENOMIC DNA]</scope>
    <source>
        <strain evidence="1 2">18</strain>
    </source>
</reference>